<feature type="chain" id="PRO_5020656284" evidence="2">
    <location>
        <begin position="28"/>
        <end position="383"/>
    </location>
</feature>
<protein>
    <submittedName>
        <fullName evidence="3">Uncharacterized protein</fullName>
    </submittedName>
</protein>
<keyword evidence="2" id="KW-0732">Signal</keyword>
<feature type="signal peptide" evidence="2">
    <location>
        <begin position="1"/>
        <end position="27"/>
    </location>
</feature>
<evidence type="ECO:0000313" key="4">
    <source>
        <dbReference type="Proteomes" id="UP000269721"/>
    </source>
</evidence>
<reference evidence="4" key="1">
    <citation type="journal article" date="2018" name="Nat. Microbiol.">
        <title>Leveraging single-cell genomics to expand the fungal tree of life.</title>
        <authorList>
            <person name="Ahrendt S.R."/>
            <person name="Quandt C.A."/>
            <person name="Ciobanu D."/>
            <person name="Clum A."/>
            <person name="Salamov A."/>
            <person name="Andreopoulos B."/>
            <person name="Cheng J.F."/>
            <person name="Woyke T."/>
            <person name="Pelin A."/>
            <person name="Henrissat B."/>
            <person name="Reynolds N.K."/>
            <person name="Benny G.L."/>
            <person name="Smith M.E."/>
            <person name="James T.Y."/>
            <person name="Grigoriev I.V."/>
        </authorList>
    </citation>
    <scope>NUCLEOTIDE SEQUENCE [LARGE SCALE GENOMIC DNA]</scope>
</reference>
<evidence type="ECO:0000313" key="3">
    <source>
        <dbReference type="EMBL" id="RKO87492.1"/>
    </source>
</evidence>
<gene>
    <name evidence="3" type="ORF">BDK51DRAFT_46079</name>
</gene>
<feature type="compositionally biased region" description="Basic and acidic residues" evidence="1">
    <location>
        <begin position="131"/>
        <end position="141"/>
    </location>
</feature>
<organism evidence="3 4">
    <name type="scientific">Blyttiomyces helicus</name>
    <dbReference type="NCBI Taxonomy" id="388810"/>
    <lineage>
        <taxon>Eukaryota</taxon>
        <taxon>Fungi</taxon>
        <taxon>Fungi incertae sedis</taxon>
        <taxon>Chytridiomycota</taxon>
        <taxon>Chytridiomycota incertae sedis</taxon>
        <taxon>Chytridiomycetes</taxon>
        <taxon>Chytridiomycetes incertae sedis</taxon>
        <taxon>Blyttiomyces</taxon>
    </lineage>
</organism>
<evidence type="ECO:0000256" key="1">
    <source>
        <dbReference type="SAM" id="MobiDB-lite"/>
    </source>
</evidence>
<sequence>MHNIGMLAFSVLVFSVLLFPTLMFAEGMMIGQGRSRLEADRLLDVHSSHSLERLARSAPNFGPLSYSADVSEVTSHETVINHLRESGLFWLGSIGGSERDPRAANGLASLDPRSRIARRQLSLSGNSARRGKQDDSGRADQSDQALSLPHPLALDGPVIVSLGARYDHQLWKRGRGIIASGAHEMNFSVWLFDPRTPTPRRSSHPLVCPLMNNSVDCWSLAFHCPSAGLRVHRIRSTRRLCLWLYQLNRTSVFAPLHTEASATSIGRRIRRLVRHGLVSTNPRESNTTDGASESWENDHLRQASQPLLVDDVGTREELLVGLDRRLRTRPPRGEQSRRATEARAAYLPASTLFSCSSRPGNENARPILPVRSIPCEELTDDHV</sequence>
<accession>A0A4P9W687</accession>
<dbReference type="AlphaFoldDB" id="A0A4P9W687"/>
<evidence type="ECO:0000256" key="2">
    <source>
        <dbReference type="SAM" id="SignalP"/>
    </source>
</evidence>
<proteinExistence type="predicted"/>
<name>A0A4P9W687_9FUNG</name>
<feature type="region of interest" description="Disordered" evidence="1">
    <location>
        <begin position="119"/>
        <end position="149"/>
    </location>
</feature>
<dbReference type="EMBL" id="KZ997382">
    <property type="protein sequence ID" value="RKO87492.1"/>
    <property type="molecule type" value="Genomic_DNA"/>
</dbReference>
<dbReference type="Proteomes" id="UP000269721">
    <property type="component" value="Unassembled WGS sequence"/>
</dbReference>
<keyword evidence="4" id="KW-1185">Reference proteome</keyword>